<feature type="transmembrane region" description="Helical" evidence="11">
    <location>
        <begin position="26"/>
        <end position="47"/>
    </location>
</feature>
<keyword evidence="6" id="KW-0560">Oxidoreductase</keyword>
<dbReference type="InterPro" id="IPR013130">
    <property type="entry name" value="Fe3_Rdtase_TM_dom"/>
</dbReference>
<evidence type="ECO:0000256" key="4">
    <source>
        <dbReference type="ARBA" id="ARBA00022692"/>
    </source>
</evidence>
<dbReference type="OrthoDB" id="10006946at2759"/>
<evidence type="ECO:0000256" key="6">
    <source>
        <dbReference type="ARBA" id="ARBA00023002"/>
    </source>
</evidence>
<gene>
    <name evidence="13" type="ORF">Micbo1qcDRAFT_235186</name>
</gene>
<dbReference type="Pfam" id="PF01794">
    <property type="entry name" value="Ferric_reduct"/>
    <property type="match status" value="1"/>
</dbReference>
<keyword evidence="3" id="KW-0813">Transport</keyword>
<evidence type="ECO:0000256" key="9">
    <source>
        <dbReference type="ARBA" id="ARBA00023180"/>
    </source>
</evidence>
<feature type="transmembrane region" description="Helical" evidence="11">
    <location>
        <begin position="253"/>
        <end position="273"/>
    </location>
</feature>
<proteinExistence type="inferred from homology"/>
<evidence type="ECO:0000256" key="11">
    <source>
        <dbReference type="SAM" id="Phobius"/>
    </source>
</evidence>
<feature type="region of interest" description="Disordered" evidence="10">
    <location>
        <begin position="527"/>
        <end position="567"/>
    </location>
</feature>
<dbReference type="GO" id="GO:0006879">
    <property type="term" value="P:intracellular iron ion homeostasis"/>
    <property type="evidence" value="ECO:0007669"/>
    <property type="project" value="TreeGrafter"/>
</dbReference>
<dbReference type="CDD" id="cd06186">
    <property type="entry name" value="NOX_Duox_like_FAD_NADP"/>
    <property type="match status" value="1"/>
</dbReference>
<feature type="transmembrane region" description="Helical" evidence="11">
    <location>
        <begin position="189"/>
        <end position="206"/>
    </location>
</feature>
<reference evidence="14" key="1">
    <citation type="submission" date="2016-02" db="EMBL/GenBank/DDBJ databases">
        <title>Draft genome sequence of Microdochium bolleyi, a fungal endophyte of beachgrass.</title>
        <authorList>
            <consortium name="DOE Joint Genome Institute"/>
            <person name="David A.S."/>
            <person name="May G."/>
            <person name="Haridas S."/>
            <person name="Lim J."/>
            <person name="Wang M."/>
            <person name="Labutti K."/>
            <person name="Lipzen A."/>
            <person name="Barry K."/>
            <person name="Grigoriev I.V."/>
        </authorList>
    </citation>
    <scope>NUCLEOTIDE SEQUENCE [LARGE SCALE GENOMIC DNA]</scope>
    <source>
        <strain evidence="14">J235TASD1</strain>
    </source>
</reference>
<protein>
    <submittedName>
        <fullName evidence="13">Ferric reductase NAD binding domain-domain-containing protein</fullName>
    </submittedName>
</protein>
<evidence type="ECO:0000256" key="10">
    <source>
        <dbReference type="SAM" id="MobiDB-lite"/>
    </source>
</evidence>
<dbReference type="InterPro" id="IPR017927">
    <property type="entry name" value="FAD-bd_FR_type"/>
</dbReference>
<dbReference type="GO" id="GO:0015677">
    <property type="term" value="P:copper ion import"/>
    <property type="evidence" value="ECO:0007669"/>
    <property type="project" value="TreeGrafter"/>
</dbReference>
<dbReference type="STRING" id="196109.A0A136IWQ4"/>
<dbReference type="InterPro" id="IPR051410">
    <property type="entry name" value="Ferric/Cupric_Reductase"/>
</dbReference>
<dbReference type="Pfam" id="PF08030">
    <property type="entry name" value="NAD_binding_6"/>
    <property type="match status" value="1"/>
</dbReference>
<dbReference type="AlphaFoldDB" id="A0A136IWQ4"/>
<evidence type="ECO:0000259" key="12">
    <source>
        <dbReference type="PROSITE" id="PS51384"/>
    </source>
</evidence>
<evidence type="ECO:0000256" key="8">
    <source>
        <dbReference type="ARBA" id="ARBA00023136"/>
    </source>
</evidence>
<feature type="domain" description="FAD-binding FR-type" evidence="12">
    <location>
        <begin position="292"/>
        <end position="427"/>
    </location>
</feature>
<dbReference type="SFLD" id="SFLDG01168">
    <property type="entry name" value="Ferric_reductase_subgroup_(FRE"/>
    <property type="match status" value="1"/>
</dbReference>
<comment type="similarity">
    <text evidence="2">Belongs to the ferric reductase (FRE) family.</text>
</comment>
<keyword evidence="14" id="KW-1185">Reference proteome</keyword>
<dbReference type="SFLD" id="SFLDS00052">
    <property type="entry name" value="Ferric_Reductase_Domain"/>
    <property type="match status" value="1"/>
</dbReference>
<keyword evidence="8 11" id="KW-0472">Membrane</keyword>
<evidence type="ECO:0000256" key="7">
    <source>
        <dbReference type="ARBA" id="ARBA00023065"/>
    </source>
</evidence>
<comment type="subcellular location">
    <subcellularLocation>
        <location evidence="1">Membrane</location>
        <topology evidence="1">Multi-pass membrane protein</topology>
    </subcellularLocation>
</comment>
<organism evidence="13 14">
    <name type="scientific">Microdochium bolleyi</name>
    <dbReference type="NCBI Taxonomy" id="196109"/>
    <lineage>
        <taxon>Eukaryota</taxon>
        <taxon>Fungi</taxon>
        <taxon>Dikarya</taxon>
        <taxon>Ascomycota</taxon>
        <taxon>Pezizomycotina</taxon>
        <taxon>Sordariomycetes</taxon>
        <taxon>Xylariomycetidae</taxon>
        <taxon>Xylariales</taxon>
        <taxon>Microdochiaceae</taxon>
        <taxon>Microdochium</taxon>
    </lineage>
</organism>
<dbReference type="InParanoid" id="A0A136IWQ4"/>
<evidence type="ECO:0000256" key="3">
    <source>
        <dbReference type="ARBA" id="ARBA00022448"/>
    </source>
</evidence>
<keyword evidence="9" id="KW-0325">Glycoprotein</keyword>
<evidence type="ECO:0000313" key="13">
    <source>
        <dbReference type="EMBL" id="KXJ89351.1"/>
    </source>
</evidence>
<dbReference type="PANTHER" id="PTHR32361:SF9">
    <property type="entry name" value="FERRIC REDUCTASE TRANSMEMBRANE COMPONENT 3-RELATED"/>
    <property type="match status" value="1"/>
</dbReference>
<evidence type="ECO:0000256" key="5">
    <source>
        <dbReference type="ARBA" id="ARBA00022989"/>
    </source>
</evidence>
<dbReference type="InterPro" id="IPR039261">
    <property type="entry name" value="FNR_nucleotide-bd"/>
</dbReference>
<evidence type="ECO:0000313" key="14">
    <source>
        <dbReference type="Proteomes" id="UP000070501"/>
    </source>
</evidence>
<name>A0A136IWQ4_9PEZI</name>
<dbReference type="Gene3D" id="3.40.50.80">
    <property type="entry name" value="Nucleotide-binding domain of ferredoxin-NADP reductase (FNR) module"/>
    <property type="match status" value="1"/>
</dbReference>
<keyword evidence="5 11" id="KW-1133">Transmembrane helix</keyword>
<accession>A0A136IWQ4</accession>
<evidence type="ECO:0000256" key="2">
    <source>
        <dbReference type="ARBA" id="ARBA00006278"/>
    </source>
</evidence>
<sequence>MAFWPYRFLDLDAAQKHARRETLDHYAAVAHGSTLLPVFAAALYRLVLWAMKGRTSPSPSGNSSSRGAYVAVPGSPALKHQNSNGGSGTVGSTRAWLRKTSWWLGDDVVLLGRSWGQRDQYVFGAGWSLWLLVLCFVGTGDDYLHLTKRLGIVAITQFPLQYALSLKQLNPVAWAFHSSHERVNRIHRVLGRIVYALLCAHAALYLNFYYQTGVLGWDKLSRPVPALGLLSIVGMTLLMSTSLGWVRSWSYRVFFVMHLAVGLGLPVAVFFHAHSAKILVVESLVVILADIGVRRLSTVDVDTRITRVGDKNSRLVKMDMALPSDKLFNRFASRGEFGAHVYLNVPHASRPKPGNLVHPANLQFELMFNPFSIAAADDKTRSITLVAKRNKGPMTGNLDRLAAADDGQAGGRVSLGIQGPFGCSQKFPDFSSGGEFSSVFLVAGGVGATFILPIYRALIAEKKAAATATAASGERESTSTGHQQPRVKMIWTVRTAAEATWATTMDDNLLSDDSLELYLTEDIGSTSATTAHNGRADGPLQQSDDSASAFDSESGDDHEGIPLTTLPAAGLRGADSIRGAANRRRPDLAKIVDDVFKHPASSSPHDGRKVAVLVCGPAGMARELRGHVGTWVTGKGRDVWWHDEGFSW</sequence>
<dbReference type="GO" id="GO:0006826">
    <property type="term" value="P:iron ion transport"/>
    <property type="evidence" value="ECO:0007669"/>
    <property type="project" value="TreeGrafter"/>
</dbReference>
<dbReference type="PANTHER" id="PTHR32361">
    <property type="entry name" value="FERRIC/CUPRIC REDUCTASE TRANSMEMBRANE COMPONENT"/>
    <property type="match status" value="1"/>
</dbReference>
<dbReference type="SUPFAM" id="SSF52343">
    <property type="entry name" value="Ferredoxin reductase-like, C-terminal NADP-linked domain"/>
    <property type="match status" value="1"/>
</dbReference>
<keyword evidence="4 11" id="KW-0812">Transmembrane</keyword>
<dbReference type="GO" id="GO:0000293">
    <property type="term" value="F:ferric-chelate reductase activity"/>
    <property type="evidence" value="ECO:0007669"/>
    <property type="project" value="UniProtKB-ARBA"/>
</dbReference>
<evidence type="ECO:0000256" key="1">
    <source>
        <dbReference type="ARBA" id="ARBA00004141"/>
    </source>
</evidence>
<dbReference type="Proteomes" id="UP000070501">
    <property type="component" value="Unassembled WGS sequence"/>
</dbReference>
<dbReference type="GO" id="GO:0005886">
    <property type="term" value="C:plasma membrane"/>
    <property type="evidence" value="ECO:0007669"/>
    <property type="project" value="TreeGrafter"/>
</dbReference>
<feature type="transmembrane region" description="Helical" evidence="11">
    <location>
        <begin position="226"/>
        <end position="246"/>
    </location>
</feature>
<dbReference type="PROSITE" id="PS51384">
    <property type="entry name" value="FAD_FR"/>
    <property type="match status" value="1"/>
</dbReference>
<keyword evidence="7" id="KW-0406">Ion transport</keyword>
<feature type="compositionally biased region" description="Low complexity" evidence="10">
    <location>
        <begin position="543"/>
        <end position="552"/>
    </location>
</feature>
<dbReference type="EMBL" id="KQ964255">
    <property type="protein sequence ID" value="KXJ89351.1"/>
    <property type="molecule type" value="Genomic_DNA"/>
</dbReference>
<dbReference type="InterPro" id="IPR013121">
    <property type="entry name" value="Fe_red_NAD-bd_6"/>
</dbReference>